<protein>
    <recommendedName>
        <fullName evidence="4">FCP1 homology domain-containing protein</fullName>
    </recommendedName>
</protein>
<reference evidence="2" key="1">
    <citation type="submission" date="2021-02" db="EMBL/GenBank/DDBJ databases">
        <title>First Annotated Genome of the Yellow-green Alga Tribonema minus.</title>
        <authorList>
            <person name="Mahan K.M."/>
        </authorList>
    </citation>
    <scope>NUCLEOTIDE SEQUENCE</scope>
    <source>
        <strain evidence="2">UTEX B ZZ1240</strain>
    </source>
</reference>
<evidence type="ECO:0000313" key="3">
    <source>
        <dbReference type="Proteomes" id="UP000664859"/>
    </source>
</evidence>
<gene>
    <name evidence="2" type="ORF">JKP88DRAFT_286023</name>
</gene>
<evidence type="ECO:0000256" key="1">
    <source>
        <dbReference type="SAM" id="MobiDB-lite"/>
    </source>
</evidence>
<feature type="region of interest" description="Disordered" evidence="1">
    <location>
        <begin position="1"/>
        <end position="28"/>
    </location>
</feature>
<dbReference type="AlphaFoldDB" id="A0A835ZE45"/>
<dbReference type="OrthoDB" id="1711508at2759"/>
<feature type="region of interest" description="Disordered" evidence="1">
    <location>
        <begin position="316"/>
        <end position="337"/>
    </location>
</feature>
<sequence length="337" mass="36713">MSSSDRKSGGAAKESEIGEIAGNEQHCAPKELDAAKVEDCAREKELDDALKLFDSLSLGEEAASSVRKTLILLDFNGLLVHRWKEGDRPSDLPRGVPHDFREVVMTFDSHCEEHPLDPFTVCGTVVETHTSVMNGCVAIFDRPFNAVDPTGAQSWDTVRDLQCVWQSAQARRMDAAYDATNTVMIESEPRKIRDCAENAIVPSECTAKSVGKADRELEHLLRYLDHRLFPAMQAGGEEGSTTDVRNVLRQHPIGEQGRKLLEAVATEYASRMSVPGGARPKALKGIALARLRSALSAALHMAYSGRVMTHMAESRGGGHMEEDVGEDPEMPFGGGGV</sequence>
<accession>A0A835ZE45</accession>
<evidence type="ECO:0000313" key="2">
    <source>
        <dbReference type="EMBL" id="KAG5190462.1"/>
    </source>
</evidence>
<dbReference type="Gene3D" id="3.40.50.1000">
    <property type="entry name" value="HAD superfamily/HAD-like"/>
    <property type="match status" value="1"/>
</dbReference>
<evidence type="ECO:0008006" key="4">
    <source>
        <dbReference type="Google" id="ProtNLM"/>
    </source>
</evidence>
<proteinExistence type="predicted"/>
<dbReference type="InterPro" id="IPR023214">
    <property type="entry name" value="HAD_sf"/>
</dbReference>
<feature type="compositionally biased region" description="Basic and acidic residues" evidence="1">
    <location>
        <begin position="1"/>
        <end position="16"/>
    </location>
</feature>
<name>A0A835ZE45_9STRA</name>
<keyword evidence="3" id="KW-1185">Reference proteome</keyword>
<comment type="caution">
    <text evidence="2">The sequence shown here is derived from an EMBL/GenBank/DDBJ whole genome shotgun (WGS) entry which is preliminary data.</text>
</comment>
<dbReference type="Proteomes" id="UP000664859">
    <property type="component" value="Unassembled WGS sequence"/>
</dbReference>
<dbReference type="EMBL" id="JAFCMP010000034">
    <property type="protein sequence ID" value="KAG5190462.1"/>
    <property type="molecule type" value="Genomic_DNA"/>
</dbReference>
<organism evidence="2 3">
    <name type="scientific">Tribonema minus</name>
    <dbReference type="NCBI Taxonomy" id="303371"/>
    <lineage>
        <taxon>Eukaryota</taxon>
        <taxon>Sar</taxon>
        <taxon>Stramenopiles</taxon>
        <taxon>Ochrophyta</taxon>
        <taxon>PX clade</taxon>
        <taxon>Xanthophyceae</taxon>
        <taxon>Tribonematales</taxon>
        <taxon>Tribonemataceae</taxon>
        <taxon>Tribonema</taxon>
    </lineage>
</organism>